<dbReference type="GO" id="GO:0016887">
    <property type="term" value="F:ATP hydrolysis activity"/>
    <property type="evidence" value="ECO:0007669"/>
    <property type="project" value="InterPro"/>
</dbReference>
<dbReference type="SMART" id="SM00382">
    <property type="entry name" value="AAA"/>
    <property type="match status" value="1"/>
</dbReference>
<keyword evidence="3" id="KW-0547">Nucleotide-binding</keyword>
<dbReference type="InterPro" id="IPR017871">
    <property type="entry name" value="ABC_transporter-like_CS"/>
</dbReference>
<dbReference type="PANTHER" id="PTHR45772:SF2">
    <property type="entry name" value="ABC TRANSPORTER ATP-BINDING PROTEIN"/>
    <property type="match status" value="1"/>
</dbReference>
<sequence length="263" mass="27268">MIAQPEAAAPAPALSVQALGVRYGALVALEDVSWEVRAGELLGIIGPNGAGKSSCYDAVSALIPRTGTVCLHGRDISAVPAHGLAALGIKRAFQQNAFFDDLSVLENMMAVLGEQAQAGLLASALNPLGAARRRAQARAWAAGQLERFGVPAACHDLHPKEISYGMQRMLSIALAYGRGATVLLLDEPAAGLGGADMAALVRLLGELKSEGVALVVIEHHMELIMAVADRICVLNLGRPLACGAPAAIQNDPRVLEAYLGSAQ</sequence>
<protein>
    <submittedName>
        <fullName evidence="6">Putative ABC transporter ATP-binding protein</fullName>
    </submittedName>
</protein>
<keyword evidence="2" id="KW-1003">Cell membrane</keyword>
<dbReference type="PROSITE" id="PS50893">
    <property type="entry name" value="ABC_TRANSPORTER_2"/>
    <property type="match status" value="1"/>
</dbReference>
<name>A0A0C6P8D0_BORBO</name>
<dbReference type="GO" id="GO:0005886">
    <property type="term" value="C:plasma membrane"/>
    <property type="evidence" value="ECO:0007669"/>
    <property type="project" value="TreeGrafter"/>
</dbReference>
<feature type="domain" description="ABC transporter" evidence="5">
    <location>
        <begin position="14"/>
        <end position="261"/>
    </location>
</feature>
<evidence type="ECO:0000313" key="7">
    <source>
        <dbReference type="Proteomes" id="UP000007564"/>
    </source>
</evidence>
<dbReference type="Pfam" id="PF12399">
    <property type="entry name" value="BCA_ABC_TP_C"/>
    <property type="match status" value="1"/>
</dbReference>
<keyword evidence="2" id="KW-0472">Membrane</keyword>
<dbReference type="Gene3D" id="3.40.50.300">
    <property type="entry name" value="P-loop containing nucleotide triphosphate hydrolases"/>
    <property type="match status" value="1"/>
</dbReference>
<dbReference type="EMBL" id="HE965806">
    <property type="protein sequence ID" value="CCJ54593.1"/>
    <property type="molecule type" value="Genomic_DNA"/>
</dbReference>
<dbReference type="HOGENOM" id="CLU_000604_1_2_4"/>
<dbReference type="OrthoDB" id="5296765at2"/>
<evidence type="ECO:0000259" key="5">
    <source>
        <dbReference type="PROSITE" id="PS50893"/>
    </source>
</evidence>
<dbReference type="GO" id="GO:0005524">
    <property type="term" value="F:ATP binding"/>
    <property type="evidence" value="ECO:0007669"/>
    <property type="project" value="UniProtKB-KW"/>
</dbReference>
<dbReference type="AlphaFoldDB" id="A0A0C6P8D0"/>
<dbReference type="PANTHER" id="PTHR45772">
    <property type="entry name" value="CONSERVED COMPONENT OF ABC TRANSPORTER FOR NATURAL AMINO ACIDS-RELATED"/>
    <property type="match status" value="1"/>
</dbReference>
<keyword evidence="1" id="KW-0813">Transport</keyword>
<dbReference type="PROSITE" id="PS00211">
    <property type="entry name" value="ABC_TRANSPORTER_1"/>
    <property type="match status" value="1"/>
</dbReference>
<dbReference type="Proteomes" id="UP000007564">
    <property type="component" value="Chromosome"/>
</dbReference>
<dbReference type="SUPFAM" id="SSF52540">
    <property type="entry name" value="P-loop containing nucleoside triphosphate hydrolases"/>
    <property type="match status" value="1"/>
</dbReference>
<dbReference type="InterPro" id="IPR027417">
    <property type="entry name" value="P-loop_NTPase"/>
</dbReference>
<dbReference type="InterPro" id="IPR051120">
    <property type="entry name" value="ABC_AA/LPS_Transport"/>
</dbReference>
<dbReference type="Pfam" id="PF00005">
    <property type="entry name" value="ABC_tran"/>
    <property type="match status" value="1"/>
</dbReference>
<gene>
    <name evidence="6" type="ORF">BN112_2676</name>
</gene>
<evidence type="ECO:0000256" key="3">
    <source>
        <dbReference type="ARBA" id="ARBA00022741"/>
    </source>
</evidence>
<evidence type="ECO:0000256" key="1">
    <source>
        <dbReference type="ARBA" id="ARBA00022448"/>
    </source>
</evidence>
<organism evidence="6 7">
    <name type="scientific">Bordetella bronchiseptica 253</name>
    <dbReference type="NCBI Taxonomy" id="568707"/>
    <lineage>
        <taxon>Bacteria</taxon>
        <taxon>Pseudomonadati</taxon>
        <taxon>Pseudomonadota</taxon>
        <taxon>Betaproteobacteria</taxon>
        <taxon>Burkholderiales</taxon>
        <taxon>Alcaligenaceae</taxon>
        <taxon>Bordetella</taxon>
    </lineage>
</organism>
<dbReference type="RefSeq" id="WP_015064532.1">
    <property type="nucleotide sequence ID" value="NC_019382.1"/>
</dbReference>
<dbReference type="KEGG" id="bbh:BN112_2676"/>
<dbReference type="InterPro" id="IPR003439">
    <property type="entry name" value="ABC_transporter-like_ATP-bd"/>
</dbReference>
<dbReference type="InterPro" id="IPR003593">
    <property type="entry name" value="AAA+_ATPase"/>
</dbReference>
<evidence type="ECO:0000256" key="2">
    <source>
        <dbReference type="ARBA" id="ARBA00022475"/>
    </source>
</evidence>
<evidence type="ECO:0000256" key="4">
    <source>
        <dbReference type="ARBA" id="ARBA00022840"/>
    </source>
</evidence>
<dbReference type="InterPro" id="IPR032823">
    <property type="entry name" value="BCA_ABC_TP_C"/>
</dbReference>
<accession>A0A0C6P8D0</accession>
<proteinExistence type="predicted"/>
<evidence type="ECO:0000313" key="6">
    <source>
        <dbReference type="EMBL" id="CCJ54593.1"/>
    </source>
</evidence>
<reference evidence="6 7" key="1">
    <citation type="journal article" date="2012" name="BMC Genomics">
        <title>Comparative genomics of the classical Bordetella subspecies: the evolution and exchange of virulence-associated diversity amongst closely related pathogens.</title>
        <authorList>
            <person name="Park J."/>
            <person name="Zhang Y."/>
            <person name="Buboltz A.M."/>
            <person name="Zhang X."/>
            <person name="Schuster S.C."/>
            <person name="Ahuja U."/>
            <person name="Liu M."/>
            <person name="Miller J.F."/>
            <person name="Sebaihia M."/>
            <person name="Bentley S.D."/>
            <person name="Parkhill J."/>
            <person name="Harvill E.T."/>
        </authorList>
    </citation>
    <scope>NUCLEOTIDE SEQUENCE [LARGE SCALE GENOMIC DNA]</scope>
    <source>
        <strain evidence="6 7">253</strain>
    </source>
</reference>
<keyword evidence="4 6" id="KW-0067">ATP-binding</keyword>